<evidence type="ECO:0000313" key="2">
    <source>
        <dbReference type="EMBL" id="MCS4556718.1"/>
    </source>
</evidence>
<name>A0ABT2FKB7_9GAMM</name>
<feature type="transmembrane region" description="Helical" evidence="1">
    <location>
        <begin position="7"/>
        <end position="25"/>
    </location>
</feature>
<reference evidence="3" key="1">
    <citation type="submission" date="2023-07" db="EMBL/GenBank/DDBJ databases">
        <title>Shewanella mangrovi sp. nov., an acetaldehyde- degrading bacterium isolated from mangrove sediment.</title>
        <authorList>
            <person name="Liu Y."/>
        </authorList>
    </citation>
    <scope>NUCLEOTIDE SEQUENCE [LARGE SCALE GENOMIC DNA]</scope>
    <source>
        <strain evidence="3">C32</strain>
    </source>
</reference>
<dbReference type="EMBL" id="JAKOGG010000005">
    <property type="protein sequence ID" value="MCS4556718.1"/>
    <property type="molecule type" value="Genomic_DNA"/>
</dbReference>
<dbReference type="Proteomes" id="UP001201549">
    <property type="component" value="Unassembled WGS sequence"/>
</dbReference>
<keyword evidence="3" id="KW-1185">Reference proteome</keyword>
<comment type="caution">
    <text evidence="2">The sequence shown here is derived from an EMBL/GenBank/DDBJ whole genome shotgun (WGS) entry which is preliminary data.</text>
</comment>
<protein>
    <submittedName>
        <fullName evidence="2">Uncharacterized protein</fullName>
    </submittedName>
</protein>
<gene>
    <name evidence="2" type="ORF">L9G74_09720</name>
</gene>
<proteinExistence type="predicted"/>
<evidence type="ECO:0000256" key="1">
    <source>
        <dbReference type="SAM" id="Phobius"/>
    </source>
</evidence>
<keyword evidence="1" id="KW-0812">Transmembrane</keyword>
<organism evidence="2 3">
    <name type="scientific">Shewanella electrica</name>
    <dbReference type="NCBI Taxonomy" id="515560"/>
    <lineage>
        <taxon>Bacteria</taxon>
        <taxon>Pseudomonadati</taxon>
        <taxon>Pseudomonadota</taxon>
        <taxon>Gammaproteobacteria</taxon>
        <taxon>Alteromonadales</taxon>
        <taxon>Shewanellaceae</taxon>
        <taxon>Shewanella</taxon>
    </lineage>
</organism>
<sequence>MFNSTNAMQTFWTSAILMSAAYLFWGWDGQTSPAFPVLQIILGAVGVARERYLSRAEREVPNDADI</sequence>
<dbReference type="RefSeq" id="WP_238896113.1">
    <property type="nucleotide sequence ID" value="NZ_JAKOGG010000005.1"/>
</dbReference>
<keyword evidence="1" id="KW-1133">Transmembrane helix</keyword>
<evidence type="ECO:0000313" key="3">
    <source>
        <dbReference type="Proteomes" id="UP001201549"/>
    </source>
</evidence>
<keyword evidence="1" id="KW-0472">Membrane</keyword>
<accession>A0ABT2FKB7</accession>